<dbReference type="InterPro" id="IPR039422">
    <property type="entry name" value="MarR/SlyA-like"/>
</dbReference>
<reference evidence="1 2" key="1">
    <citation type="submission" date="2015-07" db="EMBL/GenBank/DDBJ databases">
        <authorList>
            <person name="Noorani M."/>
        </authorList>
    </citation>
    <scope>NUCLEOTIDE SEQUENCE [LARGE SCALE GENOMIC DNA]</scope>
    <source>
        <strain evidence="1 2">KCTC 42284</strain>
    </source>
</reference>
<dbReference type="Pfam" id="PF01047">
    <property type="entry name" value="MarR"/>
    <property type="match status" value="1"/>
</dbReference>
<dbReference type="InterPro" id="IPR036388">
    <property type="entry name" value="WH-like_DNA-bd_sf"/>
</dbReference>
<gene>
    <name evidence="1" type="ORF">WM2015_3051</name>
</gene>
<organism evidence="1 2">
    <name type="scientific">Wenzhouxiangella marina</name>
    <dbReference type="NCBI Taxonomy" id="1579979"/>
    <lineage>
        <taxon>Bacteria</taxon>
        <taxon>Pseudomonadati</taxon>
        <taxon>Pseudomonadota</taxon>
        <taxon>Gammaproteobacteria</taxon>
        <taxon>Chromatiales</taxon>
        <taxon>Wenzhouxiangellaceae</taxon>
        <taxon>Wenzhouxiangella</taxon>
    </lineage>
</organism>
<dbReference type="GO" id="GO:0006950">
    <property type="term" value="P:response to stress"/>
    <property type="evidence" value="ECO:0007669"/>
    <property type="project" value="TreeGrafter"/>
</dbReference>
<keyword evidence="2" id="KW-1185">Reference proteome</keyword>
<dbReference type="PANTHER" id="PTHR33164">
    <property type="entry name" value="TRANSCRIPTIONAL REGULATOR, MARR FAMILY"/>
    <property type="match status" value="1"/>
</dbReference>
<name>A0A0K0Y0D1_9GAMM</name>
<dbReference type="STRING" id="1579979.WM2015_3051"/>
<proteinExistence type="predicted"/>
<dbReference type="Gene3D" id="1.10.10.10">
    <property type="entry name" value="Winged helix-like DNA-binding domain superfamily/Winged helix DNA-binding domain"/>
    <property type="match status" value="1"/>
</dbReference>
<dbReference type="OrthoDB" id="5295456at2"/>
<dbReference type="SMART" id="SM00347">
    <property type="entry name" value="HTH_MARR"/>
    <property type="match status" value="1"/>
</dbReference>
<protein>
    <submittedName>
        <fullName evidence="1">Transcriptional regulator</fullName>
    </submittedName>
</protein>
<dbReference type="AlphaFoldDB" id="A0A0K0Y0D1"/>
<dbReference type="GO" id="GO:0003700">
    <property type="term" value="F:DNA-binding transcription factor activity"/>
    <property type="evidence" value="ECO:0007669"/>
    <property type="project" value="InterPro"/>
</dbReference>
<dbReference type="EMBL" id="CP012154">
    <property type="protein sequence ID" value="AKS43403.1"/>
    <property type="molecule type" value="Genomic_DNA"/>
</dbReference>
<dbReference type="InterPro" id="IPR036390">
    <property type="entry name" value="WH_DNA-bd_sf"/>
</dbReference>
<sequence>MPSPDHASLLAAMMSLGAALQKRLNARLSMHGLGWTDYLVLQTLASEPERTMRRIDLAERVGLSPSGVTRLLNPMEKIGLVEKQSSNHDARVSLVSLSPVGERVLHESSVAVNDLAETCFSQFNEPHRQNLLNTLKQLKSAV</sequence>
<dbReference type="PANTHER" id="PTHR33164:SF89">
    <property type="entry name" value="MARR FAMILY REGULATORY PROTEIN"/>
    <property type="match status" value="1"/>
</dbReference>
<accession>A0A0K0Y0D1</accession>
<dbReference type="KEGG" id="wma:WM2015_3051"/>
<dbReference type="PATRIC" id="fig|1579979.3.peg.3121"/>
<dbReference type="PROSITE" id="PS50995">
    <property type="entry name" value="HTH_MARR_2"/>
    <property type="match status" value="1"/>
</dbReference>
<dbReference type="Proteomes" id="UP000066624">
    <property type="component" value="Chromosome"/>
</dbReference>
<evidence type="ECO:0000313" key="1">
    <source>
        <dbReference type="EMBL" id="AKS43403.1"/>
    </source>
</evidence>
<evidence type="ECO:0000313" key="2">
    <source>
        <dbReference type="Proteomes" id="UP000066624"/>
    </source>
</evidence>
<dbReference type="InterPro" id="IPR000835">
    <property type="entry name" value="HTH_MarR-typ"/>
</dbReference>
<dbReference type="RefSeq" id="WP_049726892.1">
    <property type="nucleotide sequence ID" value="NZ_CP012154.1"/>
</dbReference>
<dbReference type="SUPFAM" id="SSF46785">
    <property type="entry name" value="Winged helix' DNA-binding domain"/>
    <property type="match status" value="1"/>
</dbReference>